<comment type="caution">
    <text evidence="1">The sequence shown here is derived from an EMBL/GenBank/DDBJ whole genome shotgun (WGS) entry which is preliminary data.</text>
</comment>
<protein>
    <submittedName>
        <fullName evidence="1">Pol polyprotein</fullName>
    </submittedName>
</protein>
<dbReference type="Gene3D" id="3.10.10.10">
    <property type="entry name" value="HIV Type 1 Reverse Transcriptase, subunit A, domain 1"/>
    <property type="match status" value="1"/>
</dbReference>
<dbReference type="AlphaFoldDB" id="A0AAV4AZ93"/>
<evidence type="ECO:0000313" key="2">
    <source>
        <dbReference type="Proteomes" id="UP000735302"/>
    </source>
</evidence>
<sequence length="79" mass="8902">MEKSGIIEKTEEPTDWCAPIVPVPKPNGQVRICVDYKRLNRQIKRPNHMIPNLEDIAPKMVGAKVFSTLDAAGGFTRFH</sequence>
<dbReference type="InterPro" id="IPR043128">
    <property type="entry name" value="Rev_trsase/Diguanyl_cyclase"/>
</dbReference>
<dbReference type="Proteomes" id="UP000735302">
    <property type="component" value="Unassembled WGS sequence"/>
</dbReference>
<keyword evidence="2" id="KW-1185">Reference proteome</keyword>
<dbReference type="InterPro" id="IPR050951">
    <property type="entry name" value="Retrovirus_Pol_polyprotein"/>
</dbReference>
<dbReference type="PANTHER" id="PTHR37984:SF8">
    <property type="entry name" value="CCHC-TYPE DOMAIN-CONTAINING PROTEIN"/>
    <property type="match status" value="1"/>
</dbReference>
<dbReference type="PANTHER" id="PTHR37984">
    <property type="entry name" value="PROTEIN CBG26694"/>
    <property type="match status" value="1"/>
</dbReference>
<accession>A0AAV4AZ93</accession>
<organism evidence="1 2">
    <name type="scientific">Plakobranchus ocellatus</name>
    <dbReference type="NCBI Taxonomy" id="259542"/>
    <lineage>
        <taxon>Eukaryota</taxon>
        <taxon>Metazoa</taxon>
        <taxon>Spiralia</taxon>
        <taxon>Lophotrochozoa</taxon>
        <taxon>Mollusca</taxon>
        <taxon>Gastropoda</taxon>
        <taxon>Heterobranchia</taxon>
        <taxon>Euthyneura</taxon>
        <taxon>Panpulmonata</taxon>
        <taxon>Sacoglossa</taxon>
        <taxon>Placobranchoidea</taxon>
        <taxon>Plakobranchidae</taxon>
        <taxon>Plakobranchus</taxon>
    </lineage>
</organism>
<name>A0AAV4AZ93_9GAST</name>
<gene>
    <name evidence="1" type="ORF">PoB_003914300</name>
</gene>
<dbReference type="SUPFAM" id="SSF56672">
    <property type="entry name" value="DNA/RNA polymerases"/>
    <property type="match status" value="1"/>
</dbReference>
<dbReference type="Gene3D" id="3.30.70.270">
    <property type="match status" value="1"/>
</dbReference>
<reference evidence="1 2" key="1">
    <citation type="journal article" date="2021" name="Elife">
        <title>Chloroplast acquisition without the gene transfer in kleptoplastic sea slugs, Plakobranchus ocellatus.</title>
        <authorList>
            <person name="Maeda T."/>
            <person name="Takahashi S."/>
            <person name="Yoshida T."/>
            <person name="Shimamura S."/>
            <person name="Takaki Y."/>
            <person name="Nagai Y."/>
            <person name="Toyoda A."/>
            <person name="Suzuki Y."/>
            <person name="Arimoto A."/>
            <person name="Ishii H."/>
            <person name="Satoh N."/>
            <person name="Nishiyama T."/>
            <person name="Hasebe M."/>
            <person name="Maruyama T."/>
            <person name="Minagawa J."/>
            <person name="Obokata J."/>
            <person name="Shigenobu S."/>
        </authorList>
    </citation>
    <scope>NUCLEOTIDE SEQUENCE [LARGE SCALE GENOMIC DNA]</scope>
</reference>
<dbReference type="InterPro" id="IPR043502">
    <property type="entry name" value="DNA/RNA_pol_sf"/>
</dbReference>
<dbReference type="EMBL" id="BLXT01004436">
    <property type="protein sequence ID" value="GFO12638.1"/>
    <property type="molecule type" value="Genomic_DNA"/>
</dbReference>
<evidence type="ECO:0000313" key="1">
    <source>
        <dbReference type="EMBL" id="GFO12638.1"/>
    </source>
</evidence>
<proteinExistence type="predicted"/>